<reference evidence="2" key="1">
    <citation type="journal article" date="2019" name="Sci. Rep.">
        <title>Draft genome of Tanacetum cinerariifolium, the natural source of mosquito coil.</title>
        <authorList>
            <person name="Yamashiro T."/>
            <person name="Shiraishi A."/>
            <person name="Satake H."/>
            <person name="Nakayama K."/>
        </authorList>
    </citation>
    <scope>NUCLEOTIDE SEQUENCE</scope>
</reference>
<dbReference type="EMBL" id="BKCJ010339187">
    <property type="protein sequence ID" value="GEZ89945.1"/>
    <property type="molecule type" value="Genomic_DNA"/>
</dbReference>
<accession>A0A699IVQ8</accession>
<feature type="compositionally biased region" description="Polar residues" evidence="1">
    <location>
        <begin position="141"/>
        <end position="150"/>
    </location>
</feature>
<feature type="region of interest" description="Disordered" evidence="1">
    <location>
        <begin position="136"/>
        <end position="156"/>
    </location>
</feature>
<evidence type="ECO:0000313" key="2">
    <source>
        <dbReference type="EMBL" id="GEZ89945.1"/>
    </source>
</evidence>
<name>A0A699IVQ8_TANCI</name>
<proteinExistence type="predicted"/>
<organism evidence="2">
    <name type="scientific">Tanacetum cinerariifolium</name>
    <name type="common">Dalmatian daisy</name>
    <name type="synonym">Chrysanthemum cinerariifolium</name>
    <dbReference type="NCBI Taxonomy" id="118510"/>
    <lineage>
        <taxon>Eukaryota</taxon>
        <taxon>Viridiplantae</taxon>
        <taxon>Streptophyta</taxon>
        <taxon>Embryophyta</taxon>
        <taxon>Tracheophyta</taxon>
        <taxon>Spermatophyta</taxon>
        <taxon>Magnoliopsida</taxon>
        <taxon>eudicotyledons</taxon>
        <taxon>Gunneridae</taxon>
        <taxon>Pentapetalae</taxon>
        <taxon>asterids</taxon>
        <taxon>campanulids</taxon>
        <taxon>Asterales</taxon>
        <taxon>Asteraceae</taxon>
        <taxon>Asteroideae</taxon>
        <taxon>Anthemideae</taxon>
        <taxon>Anthemidinae</taxon>
        <taxon>Tanacetum</taxon>
    </lineage>
</organism>
<protein>
    <submittedName>
        <fullName evidence="2">Uncharacterized protein</fullName>
    </submittedName>
</protein>
<evidence type="ECO:0000256" key="1">
    <source>
        <dbReference type="SAM" id="MobiDB-lite"/>
    </source>
</evidence>
<sequence length="283" mass="31568">MAQQNCSYCGGPFNCGNCPSCSIVGAGNEFFHDPNHFPYDNTPDFMTNHYSTMSRHSRASYVGTILTMAMSVHHWYRLSISRNQKTIPLRDIISQLPSSIVITTSPLVLPIKDPEDSLIIGNKELDEVIKSSAEDFVPIPSKSNDTSGSDSECDFPASDDFSPIDIPKGKSMTFSNPLFDSNDYFTSSDDESLSDEDVPMDNVKIYSNPHFEFDDEYISSNVNPLFDEVLEDIEIKASYDSNLDELDLLVTLLFDSNEDECFDSGSDVDEINAFDIPLDFEDG</sequence>
<dbReference type="AlphaFoldDB" id="A0A699IVQ8"/>
<comment type="caution">
    <text evidence="2">The sequence shown here is derived from an EMBL/GenBank/DDBJ whole genome shotgun (WGS) entry which is preliminary data.</text>
</comment>
<gene>
    <name evidence="2" type="ORF">Tci_561918</name>
</gene>